<keyword evidence="3" id="KW-1185">Reference proteome</keyword>
<dbReference type="InterPro" id="IPR009548">
    <property type="entry name" value="Prkrip1"/>
</dbReference>
<evidence type="ECO:0000313" key="2">
    <source>
        <dbReference type="EMBL" id="KAG2483823.1"/>
    </source>
</evidence>
<dbReference type="GO" id="GO:0003725">
    <property type="term" value="F:double-stranded RNA binding"/>
    <property type="evidence" value="ECO:0007669"/>
    <property type="project" value="InterPro"/>
</dbReference>
<dbReference type="GO" id="GO:0019901">
    <property type="term" value="F:protein kinase binding"/>
    <property type="evidence" value="ECO:0007669"/>
    <property type="project" value="TreeGrafter"/>
</dbReference>
<evidence type="ECO:0000256" key="1">
    <source>
        <dbReference type="SAM" id="MobiDB-lite"/>
    </source>
</evidence>
<feature type="compositionally biased region" description="Basic and acidic residues" evidence="1">
    <location>
        <begin position="84"/>
        <end position="117"/>
    </location>
</feature>
<name>A0A836BQP8_9CHLO</name>
<evidence type="ECO:0000313" key="3">
    <source>
        <dbReference type="Proteomes" id="UP000612055"/>
    </source>
</evidence>
<proteinExistence type="predicted"/>
<feature type="region of interest" description="Disordered" evidence="1">
    <location>
        <begin position="84"/>
        <end position="163"/>
    </location>
</feature>
<reference evidence="2" key="1">
    <citation type="journal article" date="2020" name="bioRxiv">
        <title>Comparative genomics of Chlamydomonas.</title>
        <authorList>
            <person name="Craig R.J."/>
            <person name="Hasan A.R."/>
            <person name="Ness R.W."/>
            <person name="Keightley P.D."/>
        </authorList>
    </citation>
    <scope>NUCLEOTIDE SEQUENCE</scope>
    <source>
        <strain evidence="2">CCAP 11/70</strain>
    </source>
</reference>
<dbReference type="PANTHER" id="PTHR13507">
    <property type="entry name" value="PRKR-INTERACTING PROTEIN 1"/>
    <property type="match status" value="1"/>
</dbReference>
<protein>
    <submittedName>
        <fullName evidence="2">Uncharacterized protein</fullName>
    </submittedName>
</protein>
<organism evidence="2 3">
    <name type="scientific">Edaphochlamys debaryana</name>
    <dbReference type="NCBI Taxonomy" id="47281"/>
    <lineage>
        <taxon>Eukaryota</taxon>
        <taxon>Viridiplantae</taxon>
        <taxon>Chlorophyta</taxon>
        <taxon>core chlorophytes</taxon>
        <taxon>Chlorophyceae</taxon>
        <taxon>CS clade</taxon>
        <taxon>Chlamydomonadales</taxon>
        <taxon>Chlamydomonadales incertae sedis</taxon>
        <taxon>Edaphochlamys</taxon>
    </lineage>
</organism>
<feature type="compositionally biased region" description="Basic residues" evidence="1">
    <location>
        <begin position="118"/>
        <end position="134"/>
    </location>
</feature>
<dbReference type="EMBL" id="JAEHOE010000165">
    <property type="protein sequence ID" value="KAG2483823.1"/>
    <property type="molecule type" value="Genomic_DNA"/>
</dbReference>
<sequence>MGEIVPISKQGASSDALAVTLLGADPVSQEEYEERIKKAAELEAKLKYIQETVPTKVYNVSSSSAGAGSGDFHQYRIVRRAEQDRVRKMDADFAQKQREDEFKRKLDEMNAKHDEKTAKKRLKRQKKKQQKKAKKEGEGEGAAGAGKESEDSGSEDGAQPALD</sequence>
<dbReference type="GO" id="GO:0005730">
    <property type="term" value="C:nucleolus"/>
    <property type="evidence" value="ECO:0007669"/>
    <property type="project" value="TreeGrafter"/>
</dbReference>
<gene>
    <name evidence="2" type="ORF">HYH03_017346</name>
</gene>
<dbReference type="PANTHER" id="PTHR13507:SF0">
    <property type="entry name" value="PRKR-INTERACTING PROTEIN 1"/>
    <property type="match status" value="1"/>
</dbReference>
<comment type="caution">
    <text evidence="2">The sequence shown here is derived from an EMBL/GenBank/DDBJ whole genome shotgun (WGS) entry which is preliminary data.</text>
</comment>
<dbReference type="Pfam" id="PF06658">
    <property type="entry name" value="DUF1168"/>
    <property type="match status" value="1"/>
</dbReference>
<accession>A0A836BQP8</accession>
<dbReference type="AlphaFoldDB" id="A0A836BQP8"/>
<dbReference type="GO" id="GO:0004860">
    <property type="term" value="F:protein kinase inhibitor activity"/>
    <property type="evidence" value="ECO:0007669"/>
    <property type="project" value="TreeGrafter"/>
</dbReference>
<dbReference type="Proteomes" id="UP000612055">
    <property type="component" value="Unassembled WGS sequence"/>
</dbReference>
<dbReference type="OrthoDB" id="10067079at2759"/>